<protein>
    <submittedName>
        <fullName evidence="9">Ribonuclease H-like domain-containing protein</fullName>
    </submittedName>
</protein>
<feature type="compositionally biased region" description="Polar residues" evidence="6">
    <location>
        <begin position="831"/>
        <end position="844"/>
    </location>
</feature>
<dbReference type="InterPro" id="IPR025724">
    <property type="entry name" value="GAG-pre-integrase_dom"/>
</dbReference>
<dbReference type="Gene3D" id="3.30.420.10">
    <property type="entry name" value="Ribonuclease H-like superfamily/Ribonuclease H"/>
    <property type="match status" value="1"/>
</dbReference>
<dbReference type="Pfam" id="PF07727">
    <property type="entry name" value="RVT_2"/>
    <property type="match status" value="1"/>
</dbReference>
<keyword evidence="10" id="KW-1185">Reference proteome</keyword>
<keyword evidence="2" id="KW-0479">Metal-binding</keyword>
<evidence type="ECO:0000313" key="9">
    <source>
        <dbReference type="EMBL" id="GJS76324.1"/>
    </source>
</evidence>
<feature type="domain" description="CCHC-type" evidence="7">
    <location>
        <begin position="42"/>
        <end position="56"/>
    </location>
</feature>
<keyword evidence="4" id="KW-0863">Zinc-finger</keyword>
<evidence type="ECO:0000259" key="7">
    <source>
        <dbReference type="PROSITE" id="PS50158"/>
    </source>
</evidence>
<dbReference type="InterPro" id="IPR039537">
    <property type="entry name" value="Retrotran_Ty1/copia-like"/>
</dbReference>
<evidence type="ECO:0000256" key="2">
    <source>
        <dbReference type="ARBA" id="ARBA00022723"/>
    </source>
</evidence>
<evidence type="ECO:0000259" key="8">
    <source>
        <dbReference type="PROSITE" id="PS50994"/>
    </source>
</evidence>
<reference evidence="9" key="1">
    <citation type="journal article" date="2022" name="Int. J. Mol. Sci.">
        <title>Draft Genome of Tanacetum Coccineum: Genomic Comparison of Closely Related Tanacetum-Family Plants.</title>
        <authorList>
            <person name="Yamashiro T."/>
            <person name="Shiraishi A."/>
            <person name="Nakayama K."/>
            <person name="Satake H."/>
        </authorList>
    </citation>
    <scope>NUCLEOTIDE SEQUENCE</scope>
</reference>
<sequence>MDLKWQLALLSMRTRKFFQKTGRKITINGSDTAGYDKSKVECFNCHKLGHFARECRGPRNQDNMSRNQDSSRRTINVEETSSKSMLAIDGAGFDWSYMADDEVPTNMDLMAFSEFEVHNDKTCSKTCLKRFETLKTQLDDLRIEFNKSEFNLANYKRGLTSVEEQLVFYKKNEVLLCEQLAILKRDISYKDSEISVLKSELEKIKQEKESNQLKIENFDNASKSLDKLIRSQIPDKIRKGLGFVSYNVVPPPPTRLFLPPNLDLSNSGLEEFQQPEFEGYEPKSSKNVSKDTSNEVRESHDAPLVEELVSNDKKKTIFPTVTKIDFVRPKQQEKSVRKLVKYAEMYRPKAVNIARPNLAVVNAVRANQANVGHPQKEDQGYVDSGCSRHMTGNMSYLSDFKEFDGGYVTFGGGAKGGKITGKGTLKTGKLDFEDVYFVKELQFNLFSVSQMCDKKNSVLFTDTACFVLSPDFKLTDESQVLLKVPRKNNMYSVDMKNIVPKESLTCLVAKATLDESMLWHRRLGHVNFKTINKLVKENLVRGLPAKRFENDQTCVACLKGKQHKASCKSKIQNSITQPLFMLHMDLFGLTFVSSLMNKKYCLVITDDYNRFTWVFFLESKDETSSILKSFITEIENLVDKKVKIIRCDNGTEFKNRVMNEFCEKKGIKREFSVARTPQQNGVAERRNKTLIEAARTIGRTPALSFMRPFGCHVTILNTLDHLGKFDGKSDEGFFVGYSMNSKAFRVYNIRTRKVEENLHVRFLEDKPIIAGDGPKWLFDIKALTKLMNYVPIVADGSLFDSSLKNASNDEPQASSDAEKKDNDGEIDNQEGSENSSQDVNTAGPSINTASTNINIGSSNNNIVSPPVTTAPPKATYADFFVDRIEAIRLFLAYASFKYFVVYQMDAKSAFLYGKIEEEVYVCQPLGFEDPKFPDKV</sequence>
<accession>A0ABQ4YF21</accession>
<name>A0ABQ4YF21_9ASTR</name>
<dbReference type="Pfam" id="PF25597">
    <property type="entry name" value="SH3_retrovirus"/>
    <property type="match status" value="1"/>
</dbReference>
<keyword evidence="3" id="KW-0378">Hydrolase</keyword>
<dbReference type="PROSITE" id="PS50158">
    <property type="entry name" value="ZF_CCHC"/>
    <property type="match status" value="1"/>
</dbReference>
<comment type="caution">
    <text evidence="9">The sequence shown here is derived from an EMBL/GenBank/DDBJ whole genome shotgun (WGS) entry which is preliminary data.</text>
</comment>
<proteinExistence type="predicted"/>
<dbReference type="InterPro" id="IPR057670">
    <property type="entry name" value="SH3_retrovirus"/>
</dbReference>
<dbReference type="PANTHER" id="PTHR42648:SF32">
    <property type="entry name" value="RIBONUCLEASE H-LIKE DOMAIN, GAG-PRE-INTEGRASE DOMAIN PROTEIN-RELATED"/>
    <property type="match status" value="1"/>
</dbReference>
<keyword evidence="4" id="KW-0862">Zinc</keyword>
<feature type="coiled-coil region" evidence="5">
    <location>
        <begin position="194"/>
        <end position="221"/>
    </location>
</feature>
<dbReference type="Gene3D" id="4.10.60.10">
    <property type="entry name" value="Zinc finger, CCHC-type"/>
    <property type="match status" value="1"/>
</dbReference>
<feature type="compositionally biased region" description="Basic and acidic residues" evidence="6">
    <location>
        <begin position="280"/>
        <end position="300"/>
    </location>
</feature>
<dbReference type="InterPro" id="IPR001584">
    <property type="entry name" value="Integrase_cat-core"/>
</dbReference>
<dbReference type="InterPro" id="IPR013103">
    <property type="entry name" value="RVT_2"/>
</dbReference>
<dbReference type="Pfam" id="PF00098">
    <property type="entry name" value="zf-CCHC"/>
    <property type="match status" value="1"/>
</dbReference>
<feature type="compositionally biased region" description="Polar residues" evidence="6">
    <location>
        <begin position="804"/>
        <end position="815"/>
    </location>
</feature>
<dbReference type="PANTHER" id="PTHR42648">
    <property type="entry name" value="TRANSPOSASE, PUTATIVE-RELATED"/>
    <property type="match status" value="1"/>
</dbReference>
<evidence type="ECO:0000256" key="5">
    <source>
        <dbReference type="SAM" id="Coils"/>
    </source>
</evidence>
<dbReference type="Pfam" id="PF22936">
    <property type="entry name" value="Pol_BBD"/>
    <property type="match status" value="1"/>
</dbReference>
<dbReference type="Pfam" id="PF00665">
    <property type="entry name" value="rve"/>
    <property type="match status" value="1"/>
</dbReference>
<dbReference type="InterPro" id="IPR001878">
    <property type="entry name" value="Znf_CCHC"/>
</dbReference>
<dbReference type="SUPFAM" id="SSF57756">
    <property type="entry name" value="Retrovirus zinc finger-like domains"/>
    <property type="match status" value="1"/>
</dbReference>
<evidence type="ECO:0000256" key="4">
    <source>
        <dbReference type="PROSITE-ProRule" id="PRU00047"/>
    </source>
</evidence>
<dbReference type="Proteomes" id="UP001151760">
    <property type="component" value="Unassembled WGS sequence"/>
</dbReference>
<dbReference type="SUPFAM" id="SSF53098">
    <property type="entry name" value="Ribonuclease H-like"/>
    <property type="match status" value="1"/>
</dbReference>
<dbReference type="InterPro" id="IPR036397">
    <property type="entry name" value="RNaseH_sf"/>
</dbReference>
<dbReference type="SMART" id="SM00343">
    <property type="entry name" value="ZnF_C2HC"/>
    <property type="match status" value="1"/>
</dbReference>
<keyword evidence="5" id="KW-0175">Coiled coil</keyword>
<dbReference type="EMBL" id="BQNB010010367">
    <property type="protein sequence ID" value="GJS76324.1"/>
    <property type="molecule type" value="Genomic_DNA"/>
</dbReference>
<dbReference type="InterPro" id="IPR054722">
    <property type="entry name" value="PolX-like_BBD"/>
</dbReference>
<evidence type="ECO:0000256" key="3">
    <source>
        <dbReference type="ARBA" id="ARBA00022801"/>
    </source>
</evidence>
<dbReference type="InterPro" id="IPR036875">
    <property type="entry name" value="Znf_CCHC_sf"/>
</dbReference>
<organism evidence="9 10">
    <name type="scientific">Tanacetum coccineum</name>
    <dbReference type="NCBI Taxonomy" id="301880"/>
    <lineage>
        <taxon>Eukaryota</taxon>
        <taxon>Viridiplantae</taxon>
        <taxon>Streptophyta</taxon>
        <taxon>Embryophyta</taxon>
        <taxon>Tracheophyta</taxon>
        <taxon>Spermatophyta</taxon>
        <taxon>Magnoliopsida</taxon>
        <taxon>eudicotyledons</taxon>
        <taxon>Gunneridae</taxon>
        <taxon>Pentapetalae</taxon>
        <taxon>asterids</taxon>
        <taxon>campanulids</taxon>
        <taxon>Asterales</taxon>
        <taxon>Asteraceae</taxon>
        <taxon>Asteroideae</taxon>
        <taxon>Anthemideae</taxon>
        <taxon>Anthemidinae</taxon>
        <taxon>Tanacetum</taxon>
    </lineage>
</organism>
<dbReference type="InterPro" id="IPR012337">
    <property type="entry name" value="RNaseH-like_sf"/>
</dbReference>
<evidence type="ECO:0000256" key="6">
    <source>
        <dbReference type="SAM" id="MobiDB-lite"/>
    </source>
</evidence>
<evidence type="ECO:0000313" key="10">
    <source>
        <dbReference type="Proteomes" id="UP001151760"/>
    </source>
</evidence>
<gene>
    <name evidence="9" type="ORF">Tco_0726205</name>
</gene>
<feature type="region of interest" description="Disordered" evidence="6">
    <location>
        <begin position="276"/>
        <end position="300"/>
    </location>
</feature>
<keyword evidence="1" id="KW-0645">Protease</keyword>
<feature type="region of interest" description="Disordered" evidence="6">
    <location>
        <begin position="804"/>
        <end position="851"/>
    </location>
</feature>
<evidence type="ECO:0000256" key="1">
    <source>
        <dbReference type="ARBA" id="ARBA00022670"/>
    </source>
</evidence>
<dbReference type="PROSITE" id="PS50994">
    <property type="entry name" value="INTEGRASE"/>
    <property type="match status" value="1"/>
</dbReference>
<dbReference type="Pfam" id="PF13976">
    <property type="entry name" value="gag_pre-integrs"/>
    <property type="match status" value="1"/>
</dbReference>
<reference evidence="9" key="2">
    <citation type="submission" date="2022-01" db="EMBL/GenBank/DDBJ databases">
        <authorList>
            <person name="Yamashiro T."/>
            <person name="Shiraishi A."/>
            <person name="Satake H."/>
            <person name="Nakayama K."/>
        </authorList>
    </citation>
    <scope>NUCLEOTIDE SEQUENCE</scope>
</reference>
<feature type="domain" description="Integrase catalytic" evidence="8">
    <location>
        <begin position="574"/>
        <end position="738"/>
    </location>
</feature>